<dbReference type="EMBL" id="AP021906">
    <property type="protein sequence ID" value="BBP88065.1"/>
    <property type="molecule type" value="Genomic_DNA"/>
</dbReference>
<reference evidence="2 3" key="1">
    <citation type="submission" date="2019-12" db="EMBL/GenBank/DDBJ databases">
        <title>Full genome sequence of a Bacillus safensis strain isolated from commercially available natto in Indonesia.</title>
        <authorList>
            <person name="Yoshida M."/>
            <person name="Uomi M."/>
            <person name="Waturangi D."/>
            <person name="Ekaputri J.J."/>
            <person name="Setiamarga D.H.E."/>
        </authorList>
    </citation>
    <scope>NUCLEOTIDE SEQUENCE [LARGE SCALE GENOMIC DNA]</scope>
    <source>
        <strain evidence="2 3">IDN1</strain>
    </source>
</reference>
<protein>
    <submittedName>
        <fullName evidence="2">Uncharacterized protein</fullName>
    </submittedName>
</protein>
<proteinExistence type="predicted"/>
<accession>A0A5S9M5I4</accession>
<dbReference type="AlphaFoldDB" id="A0A5S9M5I4"/>
<name>A0A5S9M5I4_BACIA</name>
<evidence type="ECO:0000313" key="2">
    <source>
        <dbReference type="EMBL" id="BBP88065.1"/>
    </source>
</evidence>
<evidence type="ECO:0000256" key="1">
    <source>
        <dbReference type="SAM" id="MobiDB-lite"/>
    </source>
</evidence>
<dbReference type="Proteomes" id="UP000464658">
    <property type="component" value="Chromosome"/>
</dbReference>
<sequence length="102" mass="11535">MATIIVALVAAVLVIIGLVAFNVRHASADKEEIKEDVSNQPDVPHSEPEAVARPVEPEVEKKKRQSLLERMMLRLATISIDRRFKSLNSQNHLSKKKNQRQK</sequence>
<evidence type="ECO:0000313" key="3">
    <source>
        <dbReference type="Proteomes" id="UP000464658"/>
    </source>
</evidence>
<organism evidence="2 3">
    <name type="scientific">Bacillus safensis</name>
    <dbReference type="NCBI Taxonomy" id="561879"/>
    <lineage>
        <taxon>Bacteria</taxon>
        <taxon>Bacillati</taxon>
        <taxon>Bacillota</taxon>
        <taxon>Bacilli</taxon>
        <taxon>Bacillales</taxon>
        <taxon>Bacillaceae</taxon>
        <taxon>Bacillus</taxon>
    </lineage>
</organism>
<gene>
    <name evidence="2" type="ORF">BsIDN1_16830</name>
</gene>
<feature type="region of interest" description="Disordered" evidence="1">
    <location>
        <begin position="31"/>
        <end position="63"/>
    </location>
</feature>
<feature type="compositionally biased region" description="Basic and acidic residues" evidence="1">
    <location>
        <begin position="44"/>
        <end position="61"/>
    </location>
</feature>